<comment type="catalytic activity">
    <reaction evidence="9">
        <text>N-terminal S-1,2-diacyl-sn-glyceryl-L-cysteinyl-[lipoprotein] + a glycerophospholipid = N-acyl-S-1,2-diacyl-sn-glyceryl-L-cysteinyl-[lipoprotein] + a 2-acyl-sn-glycero-3-phospholipid + H(+)</text>
        <dbReference type="Rhea" id="RHEA:48228"/>
        <dbReference type="Rhea" id="RHEA-COMP:14681"/>
        <dbReference type="Rhea" id="RHEA-COMP:14684"/>
        <dbReference type="ChEBI" id="CHEBI:15378"/>
        <dbReference type="ChEBI" id="CHEBI:136912"/>
        <dbReference type="ChEBI" id="CHEBI:140656"/>
        <dbReference type="ChEBI" id="CHEBI:140657"/>
        <dbReference type="ChEBI" id="CHEBI:140660"/>
        <dbReference type="EC" id="2.3.1.269"/>
    </reaction>
</comment>
<keyword evidence="6 9" id="KW-1133">Transmembrane helix</keyword>
<evidence type="ECO:0000256" key="8">
    <source>
        <dbReference type="ARBA" id="ARBA00023315"/>
    </source>
</evidence>
<dbReference type="HAMAP" id="MF_01148">
    <property type="entry name" value="Lnt"/>
    <property type="match status" value="1"/>
</dbReference>
<feature type="transmembrane region" description="Helical" evidence="9">
    <location>
        <begin position="508"/>
        <end position="529"/>
    </location>
</feature>
<keyword evidence="8 9" id="KW-0012">Acyltransferase</keyword>
<comment type="similarity">
    <text evidence="2 9">Belongs to the CN hydrolase family. Apolipoprotein N-acyltransferase subfamily.</text>
</comment>
<keyword evidence="5 9" id="KW-0812">Transmembrane</keyword>
<evidence type="ECO:0000313" key="11">
    <source>
        <dbReference type="EMBL" id="RFC53426.1"/>
    </source>
</evidence>
<dbReference type="AlphaFoldDB" id="A0A3E1EV30"/>
<dbReference type="PROSITE" id="PS50263">
    <property type="entry name" value="CN_HYDROLASE"/>
    <property type="match status" value="1"/>
</dbReference>
<comment type="subcellular location">
    <subcellularLocation>
        <location evidence="1 9">Cell membrane</location>
        <topology evidence="1 9">Multi-pass membrane protein</topology>
    </subcellularLocation>
</comment>
<keyword evidence="4 9" id="KW-0808">Transferase</keyword>
<accession>A0A3E1EV30</accession>
<dbReference type="GO" id="GO:0005886">
    <property type="term" value="C:plasma membrane"/>
    <property type="evidence" value="ECO:0007669"/>
    <property type="project" value="UniProtKB-SubCell"/>
</dbReference>
<feature type="transmembrane region" description="Helical" evidence="9">
    <location>
        <begin position="84"/>
        <end position="104"/>
    </location>
</feature>
<feature type="transmembrane region" description="Helical" evidence="9">
    <location>
        <begin position="59"/>
        <end position="78"/>
    </location>
</feature>
<keyword evidence="3 9" id="KW-1003">Cell membrane</keyword>
<evidence type="ECO:0000256" key="6">
    <source>
        <dbReference type="ARBA" id="ARBA00022989"/>
    </source>
</evidence>
<evidence type="ECO:0000256" key="5">
    <source>
        <dbReference type="ARBA" id="ARBA00022692"/>
    </source>
</evidence>
<dbReference type="GO" id="GO:0016410">
    <property type="term" value="F:N-acyltransferase activity"/>
    <property type="evidence" value="ECO:0007669"/>
    <property type="project" value="UniProtKB-UniRule"/>
</dbReference>
<dbReference type="Proteomes" id="UP000257127">
    <property type="component" value="Unassembled WGS sequence"/>
</dbReference>
<comment type="caution">
    <text evidence="9">Lacks conserved residue(s) required for the propagation of feature annotation.</text>
</comment>
<evidence type="ECO:0000313" key="12">
    <source>
        <dbReference type="Proteomes" id="UP000257127"/>
    </source>
</evidence>
<dbReference type="UniPathway" id="UPA00666"/>
<dbReference type="InterPro" id="IPR003010">
    <property type="entry name" value="C-N_Hydrolase"/>
</dbReference>
<keyword evidence="11" id="KW-0449">Lipoprotein</keyword>
<feature type="transmembrane region" description="Helical" evidence="9">
    <location>
        <begin position="154"/>
        <end position="176"/>
    </location>
</feature>
<dbReference type="Gene3D" id="3.60.110.10">
    <property type="entry name" value="Carbon-nitrogen hydrolase"/>
    <property type="match status" value="1"/>
</dbReference>
<organism evidence="11 12">
    <name type="scientific">Brumimicrobium aurantiacum</name>
    <dbReference type="NCBI Taxonomy" id="1737063"/>
    <lineage>
        <taxon>Bacteria</taxon>
        <taxon>Pseudomonadati</taxon>
        <taxon>Bacteroidota</taxon>
        <taxon>Flavobacteriia</taxon>
        <taxon>Flavobacteriales</taxon>
        <taxon>Crocinitomicaceae</taxon>
        <taxon>Brumimicrobium</taxon>
    </lineage>
</organism>
<comment type="function">
    <text evidence="9">Catalyzes the phospholipid dependent N-acylation of the N-terminal cysteine of apolipoprotein, the last step in lipoprotein maturation.</text>
</comment>
<dbReference type="OrthoDB" id="9804277at2"/>
<keyword evidence="7 9" id="KW-0472">Membrane</keyword>
<name>A0A3E1EV30_9FLAO</name>
<evidence type="ECO:0000256" key="7">
    <source>
        <dbReference type="ARBA" id="ARBA00023136"/>
    </source>
</evidence>
<feature type="domain" description="CN hydrolase" evidence="10">
    <location>
        <begin position="225"/>
        <end position="501"/>
    </location>
</feature>
<feature type="transmembrane region" description="Helical" evidence="9">
    <location>
        <begin position="196"/>
        <end position="215"/>
    </location>
</feature>
<dbReference type="InterPro" id="IPR036526">
    <property type="entry name" value="C-N_Hydrolase_sf"/>
</dbReference>
<dbReference type="Pfam" id="PF20154">
    <property type="entry name" value="LNT_N"/>
    <property type="match status" value="1"/>
</dbReference>
<dbReference type="GO" id="GO:0042158">
    <property type="term" value="P:lipoprotein biosynthetic process"/>
    <property type="evidence" value="ECO:0007669"/>
    <property type="project" value="UniProtKB-UniRule"/>
</dbReference>
<dbReference type="CDD" id="cd07571">
    <property type="entry name" value="ALP_N-acyl_transferase"/>
    <property type="match status" value="1"/>
</dbReference>
<dbReference type="InterPro" id="IPR045378">
    <property type="entry name" value="LNT_N"/>
</dbReference>
<reference evidence="11 12" key="1">
    <citation type="submission" date="2018-08" db="EMBL/GenBank/DDBJ databases">
        <title>The draft genome squence of Brumimicrobium sp. N62.</title>
        <authorList>
            <person name="Du Z.-J."/>
            <person name="Luo H.-R."/>
        </authorList>
    </citation>
    <scope>NUCLEOTIDE SEQUENCE [LARGE SCALE GENOMIC DNA]</scope>
    <source>
        <strain evidence="11 12">N62</strain>
    </source>
</reference>
<dbReference type="EC" id="2.3.1.269" evidence="9"/>
<dbReference type="PANTHER" id="PTHR38686:SF1">
    <property type="entry name" value="APOLIPOPROTEIN N-ACYLTRANSFERASE"/>
    <property type="match status" value="1"/>
</dbReference>
<comment type="caution">
    <text evidence="11">The sequence shown here is derived from an EMBL/GenBank/DDBJ whole genome shotgun (WGS) entry which is preliminary data.</text>
</comment>
<evidence type="ECO:0000259" key="10">
    <source>
        <dbReference type="PROSITE" id="PS50263"/>
    </source>
</evidence>
<gene>
    <name evidence="9 11" type="primary">lnt</name>
    <name evidence="11" type="ORF">DXU93_13425</name>
</gene>
<dbReference type="NCBIfam" id="TIGR00546">
    <property type="entry name" value="lnt"/>
    <property type="match status" value="1"/>
</dbReference>
<evidence type="ECO:0000256" key="9">
    <source>
        <dbReference type="HAMAP-Rule" id="MF_01148"/>
    </source>
</evidence>
<dbReference type="SUPFAM" id="SSF56317">
    <property type="entry name" value="Carbon-nitrogen hydrolase"/>
    <property type="match status" value="1"/>
</dbReference>
<dbReference type="EMBL" id="QURB01000009">
    <property type="protein sequence ID" value="RFC53426.1"/>
    <property type="molecule type" value="Genomic_DNA"/>
</dbReference>
<protein>
    <recommendedName>
        <fullName evidence="9">Apolipoprotein N-acyltransferase</fullName>
        <shortName evidence="9">ALP N-acyltransferase</shortName>
        <ecNumber evidence="9">2.3.1.269</ecNumber>
    </recommendedName>
</protein>
<dbReference type="PANTHER" id="PTHR38686">
    <property type="entry name" value="APOLIPOPROTEIN N-ACYLTRANSFERASE"/>
    <property type="match status" value="1"/>
</dbReference>
<evidence type="ECO:0000256" key="4">
    <source>
        <dbReference type="ARBA" id="ARBA00022679"/>
    </source>
</evidence>
<evidence type="ECO:0000256" key="3">
    <source>
        <dbReference type="ARBA" id="ARBA00022475"/>
    </source>
</evidence>
<keyword evidence="12" id="KW-1185">Reference proteome</keyword>
<evidence type="ECO:0000256" key="1">
    <source>
        <dbReference type="ARBA" id="ARBA00004651"/>
    </source>
</evidence>
<proteinExistence type="inferred from homology"/>
<comment type="pathway">
    <text evidence="9">Protein modification; lipoprotein biosynthesis (N-acyl transfer).</text>
</comment>
<evidence type="ECO:0000256" key="2">
    <source>
        <dbReference type="ARBA" id="ARBA00010065"/>
    </source>
</evidence>
<dbReference type="Pfam" id="PF00795">
    <property type="entry name" value="CN_hydrolase"/>
    <property type="match status" value="1"/>
</dbReference>
<sequence length="536" mass="60961">MKFSRLQRYLLSILSGLLMTISFPHTGSLFPLVFLAWTPLLLVEHNIYRQNYRSGKVLIHAYITFLIYNIGSTYWIYYAIGGEVGAIAAYFLNGFIMATVFLLFHWTKKYVGQKEGYIGLLFFWISLEYVHYHWELSWPWINIGNTFAIAPEIVQWYAYTGVLGGSLWILLVNLLIFKILNNVVFGKESLKVQTPLIYVTAGLIIIPSIISFWSYSTYTETQNQVEVVVTQPNVDPYNEKFSSDVKKQVDKFISKADELITENTAVVLAPETAVSTPFNEATYKNNPVMNYLQKKVNSWGNTALFTGASTYKIFDHKNSRASKPINNSNDFYESYNTSALITKRKPTEFVHKSELVLGVEKIPFSNWFPWLEKLSIQNGGTSGTLGVEDEPKVLKTNGFTFAPIICYESVYGGMIAAQCRKGAEAIFIITNDGWWENTAGHKQHASIARLRAIETERYVVRSANTGISSVINQRGDIVKATEYWVHDGFRENIQLNAEPTFYVKYGDVMGRSFSFISLLILVLTAVRYLKRFGTSI</sequence>
<dbReference type="InterPro" id="IPR004563">
    <property type="entry name" value="Apolipo_AcylTrfase"/>
</dbReference>